<keyword evidence="9" id="KW-1185">Reference proteome</keyword>
<dbReference type="AlphaFoldDB" id="A0A2S0VLS6"/>
<evidence type="ECO:0000256" key="4">
    <source>
        <dbReference type="PROSITE-ProRule" id="PRU00433"/>
    </source>
</evidence>
<keyword evidence="1 4" id="KW-0349">Heme</keyword>
<dbReference type="Pfam" id="PF07635">
    <property type="entry name" value="PSCyt1"/>
    <property type="match status" value="1"/>
</dbReference>
<evidence type="ECO:0000259" key="7">
    <source>
        <dbReference type="PROSITE" id="PS51007"/>
    </source>
</evidence>
<dbReference type="InterPro" id="IPR011429">
    <property type="entry name" value="Cyt_c_Planctomycete-type"/>
</dbReference>
<dbReference type="PROSITE" id="PS51007">
    <property type="entry name" value="CYTC"/>
    <property type="match status" value="1"/>
</dbReference>
<keyword evidence="6" id="KW-0732">Signal</keyword>
<dbReference type="KEGG" id="cate:C2869_01215"/>
<dbReference type="InterPro" id="IPR009056">
    <property type="entry name" value="Cyt_c-like_dom"/>
</dbReference>
<proteinExistence type="predicted"/>
<dbReference type="InterPro" id="IPR036909">
    <property type="entry name" value="Cyt_c-like_dom_sf"/>
</dbReference>
<dbReference type="OrthoDB" id="127107at2"/>
<evidence type="ECO:0000256" key="2">
    <source>
        <dbReference type="ARBA" id="ARBA00022723"/>
    </source>
</evidence>
<feature type="chain" id="PRO_5015776429" description="Cytochrome c domain-containing protein" evidence="6">
    <location>
        <begin position="19"/>
        <end position="1051"/>
    </location>
</feature>
<gene>
    <name evidence="8" type="ORF">C2869_01215</name>
</gene>
<dbReference type="Pfam" id="PF07587">
    <property type="entry name" value="PSD1"/>
    <property type="match status" value="1"/>
</dbReference>
<keyword evidence="2 4" id="KW-0479">Metal-binding</keyword>
<evidence type="ECO:0000313" key="8">
    <source>
        <dbReference type="EMBL" id="AWB65145.1"/>
    </source>
</evidence>
<dbReference type="GO" id="GO:0009055">
    <property type="term" value="F:electron transfer activity"/>
    <property type="evidence" value="ECO:0007669"/>
    <property type="project" value="InterPro"/>
</dbReference>
<dbReference type="Proteomes" id="UP000244441">
    <property type="component" value="Chromosome"/>
</dbReference>
<dbReference type="PANTHER" id="PTHR35889:SF3">
    <property type="entry name" value="F-BOX DOMAIN-CONTAINING PROTEIN"/>
    <property type="match status" value="1"/>
</dbReference>
<dbReference type="RefSeq" id="WP_108601222.1">
    <property type="nucleotide sequence ID" value="NZ_CP026604.1"/>
</dbReference>
<name>A0A2S0VLS6_9ALTE</name>
<organism evidence="8 9">
    <name type="scientific">Saccharobesus litoralis</name>
    <dbReference type="NCBI Taxonomy" id="2172099"/>
    <lineage>
        <taxon>Bacteria</taxon>
        <taxon>Pseudomonadati</taxon>
        <taxon>Pseudomonadota</taxon>
        <taxon>Gammaproteobacteria</taxon>
        <taxon>Alteromonadales</taxon>
        <taxon>Alteromonadaceae</taxon>
        <taxon>Saccharobesus</taxon>
    </lineage>
</organism>
<evidence type="ECO:0000256" key="1">
    <source>
        <dbReference type="ARBA" id="ARBA00022617"/>
    </source>
</evidence>
<protein>
    <recommendedName>
        <fullName evidence="7">Cytochrome c domain-containing protein</fullName>
    </recommendedName>
</protein>
<dbReference type="GO" id="GO:0046872">
    <property type="term" value="F:metal ion binding"/>
    <property type="evidence" value="ECO:0007669"/>
    <property type="project" value="UniProtKB-KW"/>
</dbReference>
<reference evidence="8 9" key="1">
    <citation type="submission" date="2018-01" db="EMBL/GenBank/DDBJ databases">
        <title>Genome sequence of a Cantenovulum-like bacteria.</title>
        <authorList>
            <person name="Tan W.R."/>
            <person name="Lau N.-S."/>
            <person name="Go F."/>
            <person name="Amirul A.-A.A."/>
        </authorList>
    </citation>
    <scope>NUCLEOTIDE SEQUENCE [LARGE SCALE GENOMIC DNA]</scope>
    <source>
        <strain evidence="8 9">CCB-QB4</strain>
    </source>
</reference>
<feature type="coiled-coil region" evidence="5">
    <location>
        <begin position="425"/>
        <end position="470"/>
    </location>
</feature>
<dbReference type="EMBL" id="CP026604">
    <property type="protein sequence ID" value="AWB65145.1"/>
    <property type="molecule type" value="Genomic_DNA"/>
</dbReference>
<feature type="domain" description="Cytochrome c" evidence="7">
    <location>
        <begin position="29"/>
        <end position="128"/>
    </location>
</feature>
<accession>A0A2S0VLS6</accession>
<feature type="signal peptide" evidence="6">
    <location>
        <begin position="1"/>
        <end position="18"/>
    </location>
</feature>
<keyword evidence="5" id="KW-0175">Coiled coil</keyword>
<dbReference type="InterPro" id="IPR022655">
    <property type="entry name" value="DUF1553"/>
</dbReference>
<dbReference type="SUPFAM" id="SSF46626">
    <property type="entry name" value="Cytochrome c"/>
    <property type="match status" value="1"/>
</dbReference>
<sequence>MRLVVSIVVIACSLLLSACFNQDPKLKLLPDDENRIVFNRDIRPILNKNCTGCHGGVGKQSGVSFISHEDVLARGHSGRLTVVPGDPDASGLIERVESTDPNLRMPYKAPPLKPQEIAMLRQWIAEGAHWQEHWAFEKPIKYQAPTLPDNSLVNNEIDQFIQAKLFDKGLKPSPKADKASLLRRVTLDLTGLPPTLEQIEHFVNDESSTAYDKYVDSLLASPRFGERWASLWLDLARYADTKGYTWDKYRATWPYRDWVIKAFNDNKSYKDFIIEQLAGDLLPNRSVDNLVATAFHRQTPANDEGGTDDEEFRVVSVMDRTATTWSVLNGITMNCVQCHAHPYDPINHDEYYKFYSFLNTTLDADKVNDTPHLKYASNPELRTTAFQLQEEMLALKQQIAKQGYEVYQAVNWQLLDIAEGKIDELAAVKLNRDYLQNKADKIEDKSTWKYKNTLEQVENLNKVIQQLADKPLVDLALKDGEVYETSEALAASAIYNLKTVTTINPSQKPPATITALRFMVQGLNPNTSPHTPEVGYKLSQAKVWHVKADGSEQALDFSSVIVGNSQVLAEQLPKLNQVYAARIKQHGDISRPLNKNDNMSSALALQAPHLFNPRWSVAVLAEPIALQAGEYLRIDAYRLNQKVRRLSIATTDDKIWSSVAKDEQRVAKITRYVELSKQLAQISTINMPVLYEQDAWDQRGTALFGRGNFLAKEGELLAPDTPKLFPVFDAKKRDRLAMANWFFKPEQPLTARVAVNRFWHALFGRGIVSTLEDFGSIGEPPSHPELLDWLALTLQNDMQWDIKALLKLIVTSHTYQQSAKITSQLGEQDPTNTWLARGPQQRLTAEMVRDQALLASGLMNRKMGGKGVMPPQPDNIWGRKGVTIKDWKNAHGEDRYRRAVYTFIKRQYYYPSFETFDMESRELSHARRIPTNTPLQALVTLNDPVYHEAAQALAKLMLNQYNGGLATNIATNTETNKETANNMPATTNGRVEIAINLGFKRLLSRNANQAEMKTLKHTLTLAEQEVGTGNDLASWTAIASVLLNLDIALTR</sequence>
<evidence type="ECO:0000313" key="9">
    <source>
        <dbReference type="Proteomes" id="UP000244441"/>
    </source>
</evidence>
<keyword evidence="3 4" id="KW-0408">Iron</keyword>
<dbReference type="PANTHER" id="PTHR35889">
    <property type="entry name" value="CYCLOINULO-OLIGOSACCHARIDE FRUCTANOTRANSFERASE-RELATED"/>
    <property type="match status" value="1"/>
</dbReference>
<dbReference type="Pfam" id="PF07583">
    <property type="entry name" value="PSCyt2"/>
    <property type="match status" value="1"/>
</dbReference>
<evidence type="ECO:0000256" key="3">
    <source>
        <dbReference type="ARBA" id="ARBA00023004"/>
    </source>
</evidence>
<evidence type="ECO:0000256" key="5">
    <source>
        <dbReference type="SAM" id="Coils"/>
    </source>
</evidence>
<dbReference type="GO" id="GO:0020037">
    <property type="term" value="F:heme binding"/>
    <property type="evidence" value="ECO:0007669"/>
    <property type="project" value="InterPro"/>
</dbReference>
<dbReference type="InterPro" id="IPR011444">
    <property type="entry name" value="DUF1549"/>
</dbReference>
<evidence type="ECO:0000256" key="6">
    <source>
        <dbReference type="SAM" id="SignalP"/>
    </source>
</evidence>
<dbReference type="PROSITE" id="PS51257">
    <property type="entry name" value="PROKAR_LIPOPROTEIN"/>
    <property type="match status" value="1"/>
</dbReference>